<evidence type="ECO:0000313" key="2">
    <source>
        <dbReference type="EMBL" id="CAL5980867.1"/>
    </source>
</evidence>
<gene>
    <name evidence="1" type="ORF">HINF_LOCUS11120</name>
    <name evidence="2" type="ORF">HINF_LOCUS6387</name>
</gene>
<comment type="caution">
    <text evidence="1">The sequence shown here is derived from an EMBL/GenBank/DDBJ whole genome shotgun (WGS) entry which is preliminary data.</text>
</comment>
<proteinExistence type="predicted"/>
<organism evidence="1">
    <name type="scientific">Hexamita inflata</name>
    <dbReference type="NCBI Taxonomy" id="28002"/>
    <lineage>
        <taxon>Eukaryota</taxon>
        <taxon>Metamonada</taxon>
        <taxon>Diplomonadida</taxon>
        <taxon>Hexamitidae</taxon>
        <taxon>Hexamitinae</taxon>
        <taxon>Hexamita</taxon>
    </lineage>
</organism>
<dbReference type="InterPro" id="IPR038765">
    <property type="entry name" value="Papain-like_cys_pep_sf"/>
</dbReference>
<dbReference type="SUPFAM" id="SSF54001">
    <property type="entry name" value="Cysteine proteinases"/>
    <property type="match status" value="1"/>
</dbReference>
<dbReference type="EMBL" id="CATOUU010000279">
    <property type="protein sequence ID" value="CAI9923475.1"/>
    <property type="molecule type" value="Genomic_DNA"/>
</dbReference>
<sequence>MEKVCCHFALLFKYNLWYLNEMVKYSYCTFIWQNIIIWQNTFIVLQFQGIRGELSWGENGYFRIIRGVIECGIEDDCFLTIV</sequence>
<protein>
    <submittedName>
        <fullName evidence="1">Cathepsin B</fullName>
    </submittedName>
    <submittedName>
        <fullName evidence="2">Cathepsin_B</fullName>
    </submittedName>
</protein>
<dbReference type="AlphaFoldDB" id="A0AA86NRH9"/>
<evidence type="ECO:0000313" key="1">
    <source>
        <dbReference type="EMBL" id="CAI9923475.1"/>
    </source>
</evidence>
<reference evidence="1" key="1">
    <citation type="submission" date="2023-06" db="EMBL/GenBank/DDBJ databases">
        <authorList>
            <person name="Kurt Z."/>
        </authorList>
    </citation>
    <scope>NUCLEOTIDE SEQUENCE</scope>
</reference>
<keyword evidence="3" id="KW-1185">Reference proteome</keyword>
<name>A0AA86NRH9_9EUKA</name>
<accession>A0AA86NRH9</accession>
<reference evidence="2 3" key="2">
    <citation type="submission" date="2024-07" db="EMBL/GenBank/DDBJ databases">
        <authorList>
            <person name="Akdeniz Z."/>
        </authorList>
    </citation>
    <scope>NUCLEOTIDE SEQUENCE [LARGE SCALE GENOMIC DNA]</scope>
</reference>
<dbReference type="Gene3D" id="2.40.50.170">
    <property type="entry name" value="Cysteine proteinases. Chain C"/>
    <property type="match status" value="1"/>
</dbReference>
<dbReference type="Proteomes" id="UP001642409">
    <property type="component" value="Unassembled WGS sequence"/>
</dbReference>
<evidence type="ECO:0000313" key="3">
    <source>
        <dbReference type="Proteomes" id="UP001642409"/>
    </source>
</evidence>
<dbReference type="EMBL" id="CAXDID020000012">
    <property type="protein sequence ID" value="CAL5980867.1"/>
    <property type="molecule type" value="Genomic_DNA"/>
</dbReference>